<dbReference type="STRING" id="948102.BKG76_05385"/>
<dbReference type="PANTHER" id="PTHR42718:SF9">
    <property type="entry name" value="MAJOR FACILITATOR SUPERFAMILY MULTIDRUG TRANSPORTER MFSC"/>
    <property type="match status" value="1"/>
</dbReference>
<evidence type="ECO:0000256" key="7">
    <source>
        <dbReference type="ARBA" id="ARBA00023136"/>
    </source>
</evidence>
<evidence type="ECO:0000256" key="3">
    <source>
        <dbReference type="ARBA" id="ARBA00022448"/>
    </source>
</evidence>
<dbReference type="NCBIfam" id="TIGR00711">
    <property type="entry name" value="efflux_EmrB"/>
    <property type="match status" value="1"/>
</dbReference>
<evidence type="ECO:0000256" key="5">
    <source>
        <dbReference type="ARBA" id="ARBA00022692"/>
    </source>
</evidence>
<dbReference type="InterPro" id="IPR020846">
    <property type="entry name" value="MFS_dom"/>
</dbReference>
<feature type="transmembrane region" description="Helical" evidence="8">
    <location>
        <begin position="343"/>
        <end position="362"/>
    </location>
</feature>
<dbReference type="CDD" id="cd17503">
    <property type="entry name" value="MFS_LmrB_MDR_like"/>
    <property type="match status" value="1"/>
</dbReference>
<gene>
    <name evidence="10" type="ORF">BKG76_05385</name>
</gene>
<dbReference type="GO" id="GO:0022857">
    <property type="term" value="F:transmembrane transporter activity"/>
    <property type="evidence" value="ECO:0007669"/>
    <property type="project" value="InterPro"/>
</dbReference>
<feature type="transmembrane region" description="Helical" evidence="8">
    <location>
        <begin position="278"/>
        <end position="303"/>
    </location>
</feature>
<feature type="transmembrane region" description="Helical" evidence="8">
    <location>
        <begin position="144"/>
        <end position="168"/>
    </location>
</feature>
<feature type="transmembrane region" description="Helical" evidence="8">
    <location>
        <begin position="315"/>
        <end position="336"/>
    </location>
</feature>
<evidence type="ECO:0000256" key="1">
    <source>
        <dbReference type="ARBA" id="ARBA00004651"/>
    </source>
</evidence>
<dbReference type="PROSITE" id="PS50850">
    <property type="entry name" value="MFS"/>
    <property type="match status" value="1"/>
</dbReference>
<accession>A0A1S1LGC6</accession>
<feature type="transmembrane region" description="Helical" evidence="8">
    <location>
        <begin position="450"/>
        <end position="471"/>
    </location>
</feature>
<dbReference type="AlphaFoldDB" id="A0A1S1LGC6"/>
<dbReference type="InterPro" id="IPR004638">
    <property type="entry name" value="EmrB-like"/>
</dbReference>
<dbReference type="InterPro" id="IPR011701">
    <property type="entry name" value="MFS"/>
</dbReference>
<keyword evidence="5 8" id="KW-0812">Transmembrane</keyword>
<evidence type="ECO:0000256" key="4">
    <source>
        <dbReference type="ARBA" id="ARBA00022475"/>
    </source>
</evidence>
<comment type="similarity">
    <text evidence="2">Belongs to the major facilitator superfamily. EmrB family.</text>
</comment>
<feature type="domain" description="Major facilitator superfamily (MFS) profile" evidence="9">
    <location>
        <begin position="20"/>
        <end position="476"/>
    </location>
</feature>
<reference evidence="10 11" key="1">
    <citation type="submission" date="2016-10" db="EMBL/GenBank/DDBJ databases">
        <title>Evaluation of Human, Veterinary and Environmental Mycobacterium chelonae Isolates by Core Genome Phylogenomic Analysis, Targeted Gene Comparison, and Anti-microbial Susceptibility Patterns: A Tale of Mistaken Identities.</title>
        <authorList>
            <person name="Fogelson S.B."/>
            <person name="Camus A.C."/>
            <person name="Lorenz W."/>
            <person name="Vasireddy R."/>
            <person name="Vasireddy S."/>
            <person name="Smith T."/>
            <person name="Brown-Elliott B.A."/>
            <person name="Wallace R.J.Jr."/>
            <person name="Hasan N.A."/>
            <person name="Reischl U."/>
            <person name="Sanchez S."/>
        </authorList>
    </citation>
    <scope>NUCLEOTIDE SEQUENCE [LARGE SCALE GENOMIC DNA]</scope>
    <source>
        <strain evidence="10 11">1559</strain>
    </source>
</reference>
<keyword evidence="4" id="KW-1003">Cell membrane</keyword>
<comment type="subcellular location">
    <subcellularLocation>
        <location evidence="1">Cell membrane</location>
        <topology evidence="1">Multi-pass membrane protein</topology>
    </subcellularLocation>
</comment>
<dbReference type="RefSeq" id="WP_070936535.1">
    <property type="nucleotide sequence ID" value="NZ_MLIK01000004.1"/>
</dbReference>
<dbReference type="Gene3D" id="1.20.1250.20">
    <property type="entry name" value="MFS general substrate transporter like domains"/>
    <property type="match status" value="1"/>
</dbReference>
<dbReference type="GeneID" id="57166227"/>
<feature type="transmembrane region" description="Helical" evidence="8">
    <location>
        <begin position="239"/>
        <end position="258"/>
    </location>
</feature>
<dbReference type="PANTHER" id="PTHR42718">
    <property type="entry name" value="MAJOR FACILITATOR SUPERFAMILY MULTIDRUG TRANSPORTER MFSC"/>
    <property type="match status" value="1"/>
</dbReference>
<proteinExistence type="inferred from homology"/>
<evidence type="ECO:0000256" key="6">
    <source>
        <dbReference type="ARBA" id="ARBA00022989"/>
    </source>
</evidence>
<keyword evidence="6 8" id="KW-1133">Transmembrane helix</keyword>
<feature type="transmembrane region" description="Helical" evidence="8">
    <location>
        <begin position="368"/>
        <end position="395"/>
    </location>
</feature>
<name>A0A1S1LGC6_9MYCO</name>
<feature type="transmembrane region" description="Helical" evidence="8">
    <location>
        <begin position="58"/>
        <end position="78"/>
    </location>
</feature>
<dbReference type="OrthoDB" id="9812221at2"/>
<feature type="transmembrane region" description="Helical" evidence="8">
    <location>
        <begin position="206"/>
        <end position="227"/>
    </location>
</feature>
<organism evidence="10 11">
    <name type="scientific">Mycobacteroides franklinii</name>
    <dbReference type="NCBI Taxonomy" id="948102"/>
    <lineage>
        <taxon>Bacteria</taxon>
        <taxon>Bacillati</taxon>
        <taxon>Actinomycetota</taxon>
        <taxon>Actinomycetes</taxon>
        <taxon>Mycobacteriales</taxon>
        <taxon>Mycobacteriaceae</taxon>
        <taxon>Mycobacteroides</taxon>
    </lineage>
</organism>
<dbReference type="SUPFAM" id="SSF103473">
    <property type="entry name" value="MFS general substrate transporter"/>
    <property type="match status" value="1"/>
</dbReference>
<evidence type="ECO:0000256" key="2">
    <source>
        <dbReference type="ARBA" id="ARBA00008537"/>
    </source>
</evidence>
<protein>
    <submittedName>
        <fullName evidence="10">MFS transporter</fullName>
    </submittedName>
</protein>
<evidence type="ECO:0000313" key="11">
    <source>
        <dbReference type="Proteomes" id="UP000179616"/>
    </source>
</evidence>
<feature type="transmembrane region" description="Helical" evidence="8">
    <location>
        <begin position="85"/>
        <end position="109"/>
    </location>
</feature>
<feature type="transmembrane region" description="Helical" evidence="8">
    <location>
        <begin position="115"/>
        <end position="137"/>
    </location>
</feature>
<evidence type="ECO:0000256" key="8">
    <source>
        <dbReference type="SAM" id="Phobius"/>
    </source>
</evidence>
<evidence type="ECO:0000313" key="10">
    <source>
        <dbReference type="EMBL" id="OHU31117.1"/>
    </source>
</evidence>
<keyword evidence="7 8" id="KW-0472">Membrane</keyword>
<comment type="caution">
    <text evidence="10">The sequence shown here is derived from an EMBL/GenBank/DDBJ whole genome shotgun (WGS) entry which is preliminary data.</text>
</comment>
<feature type="transmembrane region" description="Helical" evidence="8">
    <location>
        <begin position="20"/>
        <end position="46"/>
    </location>
</feature>
<dbReference type="Gene3D" id="1.20.1720.10">
    <property type="entry name" value="Multidrug resistance protein D"/>
    <property type="match status" value="1"/>
</dbReference>
<dbReference type="InterPro" id="IPR036259">
    <property type="entry name" value="MFS_trans_sf"/>
</dbReference>
<feature type="transmembrane region" description="Helical" evidence="8">
    <location>
        <begin position="407"/>
        <end position="430"/>
    </location>
</feature>
<dbReference type="GO" id="GO:0005886">
    <property type="term" value="C:plasma membrane"/>
    <property type="evidence" value="ECO:0007669"/>
    <property type="project" value="UniProtKB-SubCell"/>
</dbReference>
<dbReference type="EMBL" id="MLIK01000004">
    <property type="protein sequence ID" value="OHU31117.1"/>
    <property type="molecule type" value="Genomic_DNA"/>
</dbReference>
<dbReference type="PRINTS" id="PR01036">
    <property type="entry name" value="TCRTETB"/>
</dbReference>
<sequence length="485" mass="50406">MTEQSQFAAPASATKRGGPLIALLVGAAFVVTLNETIMGVALPQLMIDLAITASTAQWLTTGFMLTMAVVVPVTGYLLERFTLRAVFFTAMGLFSAGTLIAATASSFGLLMPGRIVQACGTAIMIPLLMTTVLNVVAPARRGRMMGVITIVLSVAPAVGPTLSGLILSALDWRWMFLLVLPIALVALGLGAIWIQNVIEPQAVRFDALSVVLSASAFGGLIFGLSSVGESVNGNAIVPVWVPLFLGSVSLVGFVLRQLQLQQHDRALLDLRTFRSRPFITALVLVFIMNAGLFGTLILLPLYIQNVLGLSTLQAGLTLLPGGLFMGLIAPGVGSLFDRFGPRPLVIPGMVVSALALVVMTSFDASTLIDWVVVAHVLLCLGFGLAFTPLLTSALGSLPQELYPHGSAIVSTVQQLAGAAGTSLFVTVMTVRSASASAIGADTVAASADGIHTAFVCSAVIVFVAAVLSVLIRARPSTPDTEPALG</sequence>
<dbReference type="Proteomes" id="UP000179616">
    <property type="component" value="Unassembled WGS sequence"/>
</dbReference>
<keyword evidence="3" id="KW-0813">Transport</keyword>
<feature type="transmembrane region" description="Helical" evidence="8">
    <location>
        <begin position="174"/>
        <end position="194"/>
    </location>
</feature>
<dbReference type="Pfam" id="PF07690">
    <property type="entry name" value="MFS_1"/>
    <property type="match status" value="1"/>
</dbReference>
<evidence type="ECO:0000259" key="9">
    <source>
        <dbReference type="PROSITE" id="PS50850"/>
    </source>
</evidence>